<accession>A0AAW0XCM8</accession>
<dbReference type="CDD" id="cd00037">
    <property type="entry name" value="CLECT"/>
    <property type="match status" value="1"/>
</dbReference>
<protein>
    <recommendedName>
        <fullName evidence="1">C-type lectin domain-containing protein</fullName>
    </recommendedName>
</protein>
<dbReference type="InterPro" id="IPR016186">
    <property type="entry name" value="C-type_lectin-like/link_sf"/>
</dbReference>
<dbReference type="InterPro" id="IPR001304">
    <property type="entry name" value="C-type_lectin-like"/>
</dbReference>
<dbReference type="Pfam" id="PF00059">
    <property type="entry name" value="Lectin_C"/>
    <property type="match status" value="1"/>
</dbReference>
<dbReference type="Proteomes" id="UP001445076">
    <property type="component" value="Unassembled WGS sequence"/>
</dbReference>
<sequence>RNWVSECGAVGGVRWGDKCYFVHTSDLASHSEARVRCSSRGARLLSITSQVENDFVSDLLEAMGGDTLSFYTEGVMNHVNHLSQRRVNSLSLPFSAWWPGWNGTQSGRRSTARNTEGTSCISLKKKFPVPQRGGEEPVTASADYFFWQSSNCEEKLHYVCETNKIDVGCINGRGMTY</sequence>
<dbReference type="SMART" id="SM00034">
    <property type="entry name" value="CLECT"/>
    <property type="match status" value="1"/>
</dbReference>
<organism evidence="2 3">
    <name type="scientific">Cherax quadricarinatus</name>
    <name type="common">Australian red claw crayfish</name>
    <dbReference type="NCBI Taxonomy" id="27406"/>
    <lineage>
        <taxon>Eukaryota</taxon>
        <taxon>Metazoa</taxon>
        <taxon>Ecdysozoa</taxon>
        <taxon>Arthropoda</taxon>
        <taxon>Crustacea</taxon>
        <taxon>Multicrustacea</taxon>
        <taxon>Malacostraca</taxon>
        <taxon>Eumalacostraca</taxon>
        <taxon>Eucarida</taxon>
        <taxon>Decapoda</taxon>
        <taxon>Pleocyemata</taxon>
        <taxon>Astacidea</taxon>
        <taxon>Parastacoidea</taxon>
        <taxon>Parastacidae</taxon>
        <taxon>Cherax</taxon>
    </lineage>
</organism>
<name>A0AAW0XCM8_CHEQU</name>
<evidence type="ECO:0000259" key="1">
    <source>
        <dbReference type="PROSITE" id="PS50041"/>
    </source>
</evidence>
<feature type="non-terminal residue" evidence="2">
    <location>
        <position position="177"/>
    </location>
</feature>
<proteinExistence type="predicted"/>
<dbReference type="EMBL" id="JARKIK010000029">
    <property type="protein sequence ID" value="KAK8742136.1"/>
    <property type="molecule type" value="Genomic_DNA"/>
</dbReference>
<dbReference type="PROSITE" id="PS50041">
    <property type="entry name" value="C_TYPE_LECTIN_2"/>
    <property type="match status" value="1"/>
</dbReference>
<comment type="caution">
    <text evidence="2">The sequence shown here is derived from an EMBL/GenBank/DDBJ whole genome shotgun (WGS) entry which is preliminary data.</text>
</comment>
<feature type="non-terminal residue" evidence="2">
    <location>
        <position position="1"/>
    </location>
</feature>
<dbReference type="SUPFAM" id="SSF56436">
    <property type="entry name" value="C-type lectin-like"/>
    <property type="match status" value="1"/>
</dbReference>
<reference evidence="2 3" key="1">
    <citation type="journal article" date="2024" name="BMC Genomics">
        <title>Genome assembly of redclaw crayfish (Cherax quadricarinatus) provides insights into its immune adaptation and hypoxia tolerance.</title>
        <authorList>
            <person name="Liu Z."/>
            <person name="Zheng J."/>
            <person name="Li H."/>
            <person name="Fang K."/>
            <person name="Wang S."/>
            <person name="He J."/>
            <person name="Zhou D."/>
            <person name="Weng S."/>
            <person name="Chi M."/>
            <person name="Gu Z."/>
            <person name="He J."/>
            <person name="Li F."/>
            <person name="Wang M."/>
        </authorList>
    </citation>
    <scope>NUCLEOTIDE SEQUENCE [LARGE SCALE GENOMIC DNA]</scope>
    <source>
        <strain evidence="2">ZL_2023a</strain>
    </source>
</reference>
<feature type="domain" description="C-type lectin" evidence="1">
    <location>
        <begin position="15"/>
        <end position="161"/>
    </location>
</feature>
<evidence type="ECO:0000313" key="3">
    <source>
        <dbReference type="Proteomes" id="UP001445076"/>
    </source>
</evidence>
<dbReference type="InterPro" id="IPR016187">
    <property type="entry name" value="CTDL_fold"/>
</dbReference>
<keyword evidence="3" id="KW-1185">Reference proteome</keyword>
<evidence type="ECO:0000313" key="2">
    <source>
        <dbReference type="EMBL" id="KAK8742136.1"/>
    </source>
</evidence>
<dbReference type="AlphaFoldDB" id="A0AAW0XCM8"/>
<dbReference type="Gene3D" id="3.10.100.10">
    <property type="entry name" value="Mannose-Binding Protein A, subunit A"/>
    <property type="match status" value="1"/>
</dbReference>
<gene>
    <name evidence="2" type="ORF">OTU49_002134</name>
</gene>